<protein>
    <submittedName>
        <fullName evidence="1">Uncharacterized protein</fullName>
    </submittedName>
</protein>
<organism evidence="1 2">
    <name type="scientific">Candidatus Zambryskibacteria bacterium RIFOXYC1_FULL_39_10</name>
    <dbReference type="NCBI Taxonomy" id="1802779"/>
    <lineage>
        <taxon>Bacteria</taxon>
        <taxon>Candidatus Zambryskiibacteriota</taxon>
    </lineage>
</organism>
<evidence type="ECO:0000313" key="2">
    <source>
        <dbReference type="Proteomes" id="UP000177697"/>
    </source>
</evidence>
<evidence type="ECO:0000313" key="1">
    <source>
        <dbReference type="EMBL" id="OHB15805.1"/>
    </source>
</evidence>
<dbReference type="Proteomes" id="UP000177697">
    <property type="component" value="Unassembled WGS sequence"/>
</dbReference>
<reference evidence="1 2" key="1">
    <citation type="journal article" date="2016" name="Nat. Commun.">
        <title>Thousands of microbial genomes shed light on interconnected biogeochemical processes in an aquifer system.</title>
        <authorList>
            <person name="Anantharaman K."/>
            <person name="Brown C.T."/>
            <person name="Hug L.A."/>
            <person name="Sharon I."/>
            <person name="Castelle C.J."/>
            <person name="Probst A.J."/>
            <person name="Thomas B.C."/>
            <person name="Singh A."/>
            <person name="Wilkins M.J."/>
            <person name="Karaoz U."/>
            <person name="Brodie E.L."/>
            <person name="Williams K.H."/>
            <person name="Hubbard S.S."/>
            <person name="Banfield J.F."/>
        </authorList>
    </citation>
    <scope>NUCLEOTIDE SEQUENCE [LARGE SCALE GENOMIC DNA]</scope>
</reference>
<sequence>MVDEAVSVSINTIVTHVSPHIDEICGIWLLRRYGRSQFIGIETAPVIFWSEGTTAIMKSPEEFLAEGVLLVGVGGGMFDEHSTVDSERKSGKCSATLVAEHLGIDDDPALEFILDFVQRNDLNGSGSMFDIASICRKMYTMMPAEKVINWATLAFEAFYREQAKFAQQAVSEYHGARVFNVPNGANHTMKVAVIQSDNDMVAKFARAARGGNAALVIQKQSSGNVQIFSNRRYKVNMNKIARFIRIAEQKKKGKLLTLKPEDLERDGSVRGAEEWHFFKKGQMLFNGSTSHPDVSPTNLSLEEITKIVRDCVF</sequence>
<accession>A0A1G2V2E9</accession>
<dbReference type="AlphaFoldDB" id="A0A1G2V2E9"/>
<proteinExistence type="predicted"/>
<gene>
    <name evidence="1" type="ORF">A2431_00910</name>
</gene>
<comment type="caution">
    <text evidence="1">The sequence shown here is derived from an EMBL/GenBank/DDBJ whole genome shotgun (WGS) entry which is preliminary data.</text>
</comment>
<dbReference type="EMBL" id="MHWW01000005">
    <property type="protein sequence ID" value="OHB15805.1"/>
    <property type="molecule type" value="Genomic_DNA"/>
</dbReference>
<name>A0A1G2V2E9_9BACT</name>